<keyword evidence="2" id="KW-1185">Reference proteome</keyword>
<organism evidence="1 2">
    <name type="scientific">Akanthomyces muscarius</name>
    <name type="common">Entomopathogenic fungus</name>
    <name type="synonym">Lecanicillium muscarium</name>
    <dbReference type="NCBI Taxonomy" id="2231603"/>
    <lineage>
        <taxon>Eukaryota</taxon>
        <taxon>Fungi</taxon>
        <taxon>Dikarya</taxon>
        <taxon>Ascomycota</taxon>
        <taxon>Pezizomycotina</taxon>
        <taxon>Sordariomycetes</taxon>
        <taxon>Hypocreomycetidae</taxon>
        <taxon>Hypocreales</taxon>
        <taxon>Cordycipitaceae</taxon>
        <taxon>Akanthomyces</taxon>
    </lineage>
</organism>
<comment type="caution">
    <text evidence="1">The sequence shown here is derived from an EMBL/GenBank/DDBJ whole genome shotgun (WGS) entry which is preliminary data.</text>
</comment>
<accession>A0A9W8QLN6</accession>
<evidence type="ECO:0000313" key="2">
    <source>
        <dbReference type="Proteomes" id="UP001144673"/>
    </source>
</evidence>
<name>A0A9W8QLN6_AKAMU</name>
<evidence type="ECO:0000313" key="1">
    <source>
        <dbReference type="EMBL" id="KAJ4164208.1"/>
    </source>
</evidence>
<dbReference type="RefSeq" id="XP_056059123.1">
    <property type="nucleotide sequence ID" value="XM_056203691.1"/>
</dbReference>
<reference evidence="1" key="1">
    <citation type="journal article" date="2023" name="Access Microbiol">
        <title>De-novo genome assembly for Akanthomyces muscarius, a biocontrol agent of insect agricultural pests.</title>
        <authorList>
            <person name="Erdos Z."/>
            <person name="Studholme D.J."/>
            <person name="Raymond B."/>
            <person name="Sharma M."/>
        </authorList>
    </citation>
    <scope>NUCLEOTIDE SEQUENCE</scope>
    <source>
        <strain evidence="1">Ve6</strain>
    </source>
</reference>
<proteinExistence type="predicted"/>
<gene>
    <name evidence="1" type="ORF">LMH87_005892</name>
</gene>
<protein>
    <submittedName>
        <fullName evidence="1">Uncharacterized protein</fullName>
    </submittedName>
</protein>
<dbReference type="AlphaFoldDB" id="A0A9W8QLN6"/>
<sequence>MALERRLNPAIDPSDLAWEKVHAMFNFRIKTSDKTLGDILLDNFTVQEIRQFFTQERSDLNALQKRNTERYNSLLAGRFKGVRSDVPTKLAMMYFGLPVEPVQTVLTGQESNGLAVMEAQVAQLKPLAFLANDELSQVAFGATGMTCISAVRIDPTNTEKSNTQMQWILMTYIRSSLLTSP</sequence>
<dbReference type="GeneID" id="80893051"/>
<dbReference type="Proteomes" id="UP001144673">
    <property type="component" value="Chromosome 1"/>
</dbReference>
<dbReference type="KEGG" id="amus:LMH87_005892"/>
<dbReference type="EMBL" id="JAJHUN010000001">
    <property type="protein sequence ID" value="KAJ4164208.1"/>
    <property type="molecule type" value="Genomic_DNA"/>
</dbReference>